<dbReference type="EMBL" id="JBHLYQ010000102">
    <property type="protein sequence ID" value="MFC0082431.1"/>
    <property type="molecule type" value="Genomic_DNA"/>
</dbReference>
<evidence type="ECO:0000256" key="1">
    <source>
        <dbReference type="SAM" id="MobiDB-lite"/>
    </source>
</evidence>
<comment type="caution">
    <text evidence="2">The sequence shown here is derived from an EMBL/GenBank/DDBJ whole genome shotgun (WGS) entry which is preliminary data.</text>
</comment>
<feature type="compositionally biased region" description="Gly residues" evidence="1">
    <location>
        <begin position="71"/>
        <end position="80"/>
    </location>
</feature>
<proteinExistence type="predicted"/>
<evidence type="ECO:0000313" key="3">
    <source>
        <dbReference type="Proteomes" id="UP001589788"/>
    </source>
</evidence>
<feature type="compositionally biased region" description="Low complexity" evidence="1">
    <location>
        <begin position="56"/>
        <end position="70"/>
    </location>
</feature>
<protein>
    <submittedName>
        <fullName evidence="2">Uncharacterized protein</fullName>
    </submittedName>
</protein>
<accession>A0ABV6C410</accession>
<feature type="region of interest" description="Disordered" evidence="1">
    <location>
        <begin position="52"/>
        <end position="80"/>
    </location>
</feature>
<reference evidence="2 3" key="1">
    <citation type="submission" date="2024-09" db="EMBL/GenBank/DDBJ databases">
        <authorList>
            <person name="Sun Q."/>
            <person name="Mori K."/>
        </authorList>
    </citation>
    <scope>NUCLEOTIDE SEQUENCE [LARGE SCALE GENOMIC DNA]</scope>
    <source>
        <strain evidence="2 3">JCM 15389</strain>
    </source>
</reference>
<keyword evidence="3" id="KW-1185">Reference proteome</keyword>
<gene>
    <name evidence="2" type="ORF">ACFFRE_09835</name>
</gene>
<name>A0ABV6C410_9ACTN</name>
<organism evidence="2 3">
    <name type="scientific">Aciditerrimonas ferrireducens</name>
    <dbReference type="NCBI Taxonomy" id="667306"/>
    <lineage>
        <taxon>Bacteria</taxon>
        <taxon>Bacillati</taxon>
        <taxon>Actinomycetota</taxon>
        <taxon>Acidimicrobiia</taxon>
        <taxon>Acidimicrobiales</taxon>
        <taxon>Acidimicrobiaceae</taxon>
        <taxon>Aciditerrimonas</taxon>
    </lineage>
</organism>
<feature type="non-terminal residue" evidence="2">
    <location>
        <position position="155"/>
    </location>
</feature>
<dbReference type="Proteomes" id="UP001589788">
    <property type="component" value="Unassembled WGS sequence"/>
</dbReference>
<evidence type="ECO:0000313" key="2">
    <source>
        <dbReference type="EMBL" id="MFC0082431.1"/>
    </source>
</evidence>
<sequence length="155" mass="15177">MDDPTSARRSTVPSPATGTRLLLGLLLVVGLLGLVTSARAGSTRSAPARLQLTAATTGTTGTSGTTSTSGTGTGTSGTTGTGTDIGYWMATAEGGVLPFGGAPPEGSVPSELGPNVKLAAPVVGMAKDDSGDGYWLVAQDGGVFTFGNAPYLGNT</sequence>